<dbReference type="WBParaSite" id="Hba_07679">
    <property type="protein sequence ID" value="Hba_07679"/>
    <property type="gene ID" value="Hba_07679"/>
</dbReference>
<protein>
    <submittedName>
        <fullName evidence="3">Uncharacterized protein</fullName>
    </submittedName>
</protein>
<organism evidence="2 3">
    <name type="scientific">Heterorhabditis bacteriophora</name>
    <name type="common">Entomopathogenic nematode worm</name>
    <dbReference type="NCBI Taxonomy" id="37862"/>
    <lineage>
        <taxon>Eukaryota</taxon>
        <taxon>Metazoa</taxon>
        <taxon>Ecdysozoa</taxon>
        <taxon>Nematoda</taxon>
        <taxon>Chromadorea</taxon>
        <taxon>Rhabditida</taxon>
        <taxon>Rhabditina</taxon>
        <taxon>Rhabditomorpha</taxon>
        <taxon>Strongyloidea</taxon>
        <taxon>Heterorhabditidae</taxon>
        <taxon>Heterorhabditis</taxon>
    </lineage>
</organism>
<dbReference type="Proteomes" id="UP000095283">
    <property type="component" value="Unplaced"/>
</dbReference>
<keyword evidence="1" id="KW-0812">Transmembrane</keyword>
<feature type="transmembrane region" description="Helical" evidence="1">
    <location>
        <begin position="38"/>
        <end position="57"/>
    </location>
</feature>
<name>A0A1I7WRF2_HETBA</name>
<keyword evidence="2" id="KW-1185">Reference proteome</keyword>
<dbReference type="AlphaFoldDB" id="A0A1I7WRF2"/>
<evidence type="ECO:0000256" key="1">
    <source>
        <dbReference type="SAM" id="Phobius"/>
    </source>
</evidence>
<evidence type="ECO:0000313" key="2">
    <source>
        <dbReference type="Proteomes" id="UP000095283"/>
    </source>
</evidence>
<reference evidence="3" key="1">
    <citation type="submission" date="2016-11" db="UniProtKB">
        <authorList>
            <consortium name="WormBaseParasite"/>
        </authorList>
    </citation>
    <scope>IDENTIFICATION</scope>
</reference>
<keyword evidence="1" id="KW-0472">Membrane</keyword>
<sequence length="75" mass="8790">MRQSNAPEYQIICKFELAVNASMKADEEYFHCIEMEDVANLFLICCSCVSQLNILIINRRKANKRKIEHIETVRI</sequence>
<evidence type="ECO:0000313" key="3">
    <source>
        <dbReference type="WBParaSite" id="Hba_07679"/>
    </source>
</evidence>
<keyword evidence="1" id="KW-1133">Transmembrane helix</keyword>
<proteinExistence type="predicted"/>
<accession>A0A1I7WRF2</accession>